<dbReference type="PANTHER" id="PTHR43304">
    <property type="entry name" value="PHYTOCHROME-LIKE PROTEIN CPH1"/>
    <property type="match status" value="1"/>
</dbReference>
<dbReference type="InterPro" id="IPR052162">
    <property type="entry name" value="Sensor_kinase/Photoreceptor"/>
</dbReference>
<dbReference type="SUPFAM" id="SSF55874">
    <property type="entry name" value="ATPase domain of HSP90 chaperone/DNA topoisomerase II/histidine kinase"/>
    <property type="match status" value="1"/>
</dbReference>
<reference evidence="11 12" key="1">
    <citation type="journal article" date="2016" name="J. Microbiol.">
        <title>Dankookia rubra gen. nov., sp. nov., an alphaproteobacterium isolated from sediment of a shallow stream.</title>
        <authorList>
            <person name="Kim W.H."/>
            <person name="Kim D.H."/>
            <person name="Kang K."/>
            <person name="Ahn T.Y."/>
        </authorList>
    </citation>
    <scope>NUCLEOTIDE SEQUENCE [LARGE SCALE GENOMIC DNA]</scope>
    <source>
        <strain evidence="11 12">JCM30602</strain>
    </source>
</reference>
<evidence type="ECO:0000256" key="5">
    <source>
        <dbReference type="ARBA" id="ARBA00022777"/>
    </source>
</evidence>
<dbReference type="Pfam" id="PF08448">
    <property type="entry name" value="PAS_4"/>
    <property type="match status" value="1"/>
</dbReference>
<feature type="domain" description="PAS" evidence="9">
    <location>
        <begin position="680"/>
        <end position="716"/>
    </location>
</feature>
<dbReference type="SMART" id="SM00388">
    <property type="entry name" value="HisKA"/>
    <property type="match status" value="1"/>
</dbReference>
<dbReference type="Gene3D" id="1.10.287.130">
    <property type="match status" value="1"/>
</dbReference>
<evidence type="ECO:0000256" key="3">
    <source>
        <dbReference type="ARBA" id="ARBA00022553"/>
    </source>
</evidence>
<dbReference type="InterPro" id="IPR001610">
    <property type="entry name" value="PAC"/>
</dbReference>
<keyword evidence="12" id="KW-1185">Reference proteome</keyword>
<dbReference type="Pfam" id="PF08447">
    <property type="entry name" value="PAS_3"/>
    <property type="match status" value="2"/>
</dbReference>
<dbReference type="Gene3D" id="2.10.70.100">
    <property type="match status" value="2"/>
</dbReference>
<dbReference type="GO" id="GO:0000155">
    <property type="term" value="F:phosphorelay sensor kinase activity"/>
    <property type="evidence" value="ECO:0007669"/>
    <property type="project" value="InterPro"/>
</dbReference>
<sequence length="1189" mass="128421">MPGGGMSGTWRPASTPISAPAPAGTARRCEWAPPAVHRTAMEGHAHVTPQRVRGGYKRFPPAPVMALPHPPLRLILAAAFGGIALLAALATSLLAGNAALRRIEANQFAMLDTAAGRFAERLDSDMAARWRDVQLATRLPLMRDPDTAPELRREILRHVHDTYADYALVAFVGPDGHVVVDSRRALEGQDASARPFLRAAMRGPVAEDVHEASMLASRPGDPTPLRLVDLAAPVRTEDGRLVGVVAAHLDWRWAAAVVGSPRPGEPEILILSRDGQVLLGPGALLGRQLDPAAVLRAPMDFPDGGPYLAAVQPTHGWGDYPGLGWRVLARRPAALALAPATALQRDILLYGLAASALAALLGWFAAAWLALPLHRLAEAAARQQREGGRDALPAGSRFAEAVTLARAFDGLLGDCRRSESALQESEQRLRLAQRAGQIGAYEWDIQTDTGRATREYAALHGAALPEGEQTWAAHHEHWLARLHPGDRPRLRERIRRILAEAGPYALEYRILLPDGRTRWLHDRGEVLTDAAGQPLRAIGAVRDVTGRRAAEDALREGEARLRLAQEAGGIGSWDLDIASGRQVWSERQYALFGLDPALPPPDMEHWFALVHPADRPALQAATEAALGAEGGTLAAEFRIIRAADAAERWLSVTGRVMRDAAGFPVRMLGVNRDITEARVREAELRAMLEANPIGVLRGDVHGRILDANDALLRLAGADRAALEAGTLRWDSLTPPEWLPADAAGIAEAREKGVCTPYEKEYQRPDGSRVPVLVGFALVGEPREDTIAFILDLTDRKRAEATLLQDKAGLERAVAERTAELAARERELRRIYDRTPAAFHSVDADGRLIRVSGEWLAFLGYRREEVLGRRTGEFMLPESAARWDAAVEELRRTGDEVREVEYRMRRADGEVVDVLVRARAEHDPVGGFAYSYSVLLDVTERNRAETRLREAQKLEALGRIAGGVAHDFNNLLQVLTGALQLVAGSAGKPERVERYAKVALQAAGRGADLTRRMLAFARQDQLQAGPVALPDVLQGLATLLHGPLGAGIRLEIEAAPDLPPVRADRMQLEMVLFNLALNGRDAMPEGGTLRLQAAPEAVARSNPQGLAPGSYVRIRVADSGEGMDADTLARAAEPFFTTKDVGQGSGLGLSMAHGFAAQSGGALRIESTPGLGTVVTLWLPETVAWAVAAG</sequence>
<evidence type="ECO:0000256" key="6">
    <source>
        <dbReference type="SAM" id="MobiDB-lite"/>
    </source>
</evidence>
<dbReference type="Gene3D" id="3.30.565.10">
    <property type="entry name" value="Histidine kinase-like ATPase, C-terminal domain"/>
    <property type="match status" value="1"/>
</dbReference>
<dbReference type="SMART" id="SM00086">
    <property type="entry name" value="PAC"/>
    <property type="match status" value="4"/>
</dbReference>
<comment type="caution">
    <text evidence="11">The sequence shown here is derived from an EMBL/GenBank/DDBJ whole genome shotgun (WGS) entry which is preliminary data.</text>
</comment>
<dbReference type="InterPro" id="IPR036097">
    <property type="entry name" value="HisK_dim/P_sf"/>
</dbReference>
<keyword evidence="5" id="KW-0418">Kinase</keyword>
<dbReference type="InterPro" id="IPR013656">
    <property type="entry name" value="PAS_4"/>
</dbReference>
<feature type="region of interest" description="Disordered" evidence="6">
    <location>
        <begin position="1"/>
        <end position="26"/>
    </location>
</feature>
<dbReference type="OrthoDB" id="9795133at2"/>
<dbReference type="InterPro" id="IPR005467">
    <property type="entry name" value="His_kinase_dom"/>
</dbReference>
<evidence type="ECO:0000313" key="12">
    <source>
        <dbReference type="Proteomes" id="UP000295096"/>
    </source>
</evidence>
<dbReference type="PROSITE" id="PS50112">
    <property type="entry name" value="PAS"/>
    <property type="match status" value="2"/>
</dbReference>
<evidence type="ECO:0000259" key="9">
    <source>
        <dbReference type="PROSITE" id="PS50112"/>
    </source>
</evidence>
<evidence type="ECO:0000313" key="11">
    <source>
        <dbReference type="EMBL" id="TDH63494.1"/>
    </source>
</evidence>
<accession>A0A4R5QJB4</accession>
<evidence type="ECO:0000256" key="4">
    <source>
        <dbReference type="ARBA" id="ARBA00022679"/>
    </source>
</evidence>
<comment type="catalytic activity">
    <reaction evidence="1">
        <text>ATP + protein L-histidine = ADP + protein N-phospho-L-histidine.</text>
        <dbReference type="EC" id="2.7.13.3"/>
    </reaction>
</comment>
<dbReference type="Pfam" id="PF02518">
    <property type="entry name" value="HATPase_c"/>
    <property type="match status" value="1"/>
</dbReference>
<dbReference type="InterPro" id="IPR036890">
    <property type="entry name" value="HATPase_C_sf"/>
</dbReference>
<dbReference type="SUPFAM" id="SSF47384">
    <property type="entry name" value="Homodimeric domain of signal transducing histidine kinase"/>
    <property type="match status" value="1"/>
</dbReference>
<organism evidence="11 12">
    <name type="scientific">Dankookia rubra</name>
    <dbReference type="NCBI Taxonomy" id="1442381"/>
    <lineage>
        <taxon>Bacteria</taxon>
        <taxon>Pseudomonadati</taxon>
        <taxon>Pseudomonadota</taxon>
        <taxon>Alphaproteobacteria</taxon>
        <taxon>Acetobacterales</taxon>
        <taxon>Roseomonadaceae</taxon>
        <taxon>Dankookia</taxon>
    </lineage>
</organism>
<keyword evidence="7" id="KW-0472">Membrane</keyword>
<feature type="domain" description="PAC" evidence="10">
    <location>
        <begin position="897"/>
        <end position="949"/>
    </location>
</feature>
<dbReference type="InterPro" id="IPR000014">
    <property type="entry name" value="PAS"/>
</dbReference>
<keyword evidence="4" id="KW-0808">Transferase</keyword>
<dbReference type="Gene3D" id="6.10.340.10">
    <property type="match status" value="1"/>
</dbReference>
<dbReference type="Pfam" id="PF13426">
    <property type="entry name" value="PAS_9"/>
    <property type="match status" value="1"/>
</dbReference>
<gene>
    <name evidence="11" type="ORF">E2C06_06595</name>
</gene>
<protein>
    <recommendedName>
        <fullName evidence="2">histidine kinase</fullName>
        <ecNumber evidence="2">2.7.13.3</ecNumber>
    </recommendedName>
</protein>
<feature type="transmembrane region" description="Helical" evidence="7">
    <location>
        <begin position="74"/>
        <end position="100"/>
    </location>
</feature>
<dbReference type="CDD" id="cd00130">
    <property type="entry name" value="PAS"/>
    <property type="match status" value="4"/>
</dbReference>
<evidence type="ECO:0000256" key="7">
    <source>
        <dbReference type="SAM" id="Phobius"/>
    </source>
</evidence>
<evidence type="ECO:0000256" key="1">
    <source>
        <dbReference type="ARBA" id="ARBA00000085"/>
    </source>
</evidence>
<evidence type="ECO:0000256" key="2">
    <source>
        <dbReference type="ARBA" id="ARBA00012438"/>
    </source>
</evidence>
<dbReference type="InterPro" id="IPR000700">
    <property type="entry name" value="PAS-assoc_C"/>
</dbReference>
<dbReference type="SMART" id="SM00091">
    <property type="entry name" value="PAS"/>
    <property type="match status" value="4"/>
</dbReference>
<evidence type="ECO:0000259" key="10">
    <source>
        <dbReference type="PROSITE" id="PS50113"/>
    </source>
</evidence>
<feature type="domain" description="PAC" evidence="10">
    <location>
        <begin position="504"/>
        <end position="556"/>
    </location>
</feature>
<dbReference type="CDD" id="cd12914">
    <property type="entry name" value="PDC1_DGC_like"/>
    <property type="match status" value="1"/>
</dbReference>
<dbReference type="NCBIfam" id="TIGR00229">
    <property type="entry name" value="sensory_box"/>
    <property type="match status" value="3"/>
</dbReference>
<dbReference type="InterPro" id="IPR035965">
    <property type="entry name" value="PAS-like_dom_sf"/>
</dbReference>
<dbReference type="AlphaFoldDB" id="A0A4R5QJB4"/>
<dbReference type="InterPro" id="IPR013655">
    <property type="entry name" value="PAS_fold_3"/>
</dbReference>
<dbReference type="SUPFAM" id="SSF55785">
    <property type="entry name" value="PYP-like sensor domain (PAS domain)"/>
    <property type="match status" value="4"/>
</dbReference>
<dbReference type="PANTHER" id="PTHR43304:SF1">
    <property type="entry name" value="PAC DOMAIN-CONTAINING PROTEIN"/>
    <property type="match status" value="1"/>
</dbReference>
<feature type="transmembrane region" description="Helical" evidence="7">
    <location>
        <begin position="347"/>
        <end position="371"/>
    </location>
</feature>
<proteinExistence type="predicted"/>
<keyword evidence="7" id="KW-1133">Transmembrane helix</keyword>
<feature type="domain" description="Histidine kinase" evidence="8">
    <location>
        <begin position="962"/>
        <end position="1182"/>
    </location>
</feature>
<dbReference type="SMART" id="SM00387">
    <property type="entry name" value="HATPase_c"/>
    <property type="match status" value="1"/>
</dbReference>
<feature type="domain" description="PAC" evidence="10">
    <location>
        <begin position="633"/>
        <end position="686"/>
    </location>
</feature>
<keyword evidence="7" id="KW-0812">Transmembrane</keyword>
<name>A0A4R5QJB4_9PROT</name>
<dbReference type="EMBL" id="SMSJ01000005">
    <property type="protein sequence ID" value="TDH63494.1"/>
    <property type="molecule type" value="Genomic_DNA"/>
</dbReference>
<feature type="domain" description="PAS" evidence="9">
    <location>
        <begin position="823"/>
        <end position="893"/>
    </location>
</feature>
<dbReference type="InterPro" id="IPR004358">
    <property type="entry name" value="Sig_transdc_His_kin-like_C"/>
</dbReference>
<evidence type="ECO:0000259" key="8">
    <source>
        <dbReference type="PROSITE" id="PS50109"/>
    </source>
</evidence>
<dbReference type="PROSITE" id="PS50113">
    <property type="entry name" value="PAC"/>
    <property type="match status" value="3"/>
</dbReference>
<dbReference type="PROSITE" id="PS50109">
    <property type="entry name" value="HIS_KIN"/>
    <property type="match status" value="1"/>
</dbReference>
<dbReference type="EC" id="2.7.13.3" evidence="2"/>
<dbReference type="Proteomes" id="UP000295096">
    <property type="component" value="Unassembled WGS sequence"/>
</dbReference>
<dbReference type="InterPro" id="IPR003594">
    <property type="entry name" value="HATPase_dom"/>
</dbReference>
<dbReference type="PRINTS" id="PR00344">
    <property type="entry name" value="BCTRLSENSOR"/>
</dbReference>
<dbReference type="InterPro" id="IPR003661">
    <property type="entry name" value="HisK_dim/P_dom"/>
</dbReference>
<feature type="compositionally biased region" description="Low complexity" evidence="6">
    <location>
        <begin position="12"/>
        <end position="26"/>
    </location>
</feature>
<keyword evidence="3" id="KW-0597">Phosphoprotein</keyword>
<dbReference type="Gene3D" id="3.30.450.20">
    <property type="entry name" value="PAS domain"/>
    <property type="match status" value="5"/>
</dbReference>